<evidence type="ECO:0000313" key="2">
    <source>
        <dbReference type="EMBL" id="OQW87918.1"/>
    </source>
</evidence>
<evidence type="ECO:0000313" key="3">
    <source>
        <dbReference type="Proteomes" id="UP000192505"/>
    </source>
</evidence>
<name>A0A1W9KTV3_9BURK</name>
<sequence>MKTMKTRPIRLTPGQDLRTALEVAVQSQNCRAAFVLSGIGSLSTAGVRLAGAAKPERLTGEMEILTLAGTVAFDGAKSSSHLHMALSTATGQVIGGHVAAGCIVRTTAEVLLALLPEWEFAREPDAATGYDELVVRMGGDAIRVKLAELNLTETSVTDAVDWARATPGVAQKIEDYMPSRVKEFDEAEAELASLMQMQKISSGKK</sequence>
<evidence type="ECO:0000259" key="1">
    <source>
        <dbReference type="PROSITE" id="PS51742"/>
    </source>
</evidence>
<protein>
    <recommendedName>
        <fullName evidence="1">PPC domain-containing protein</fullName>
    </recommendedName>
</protein>
<organism evidence="2 3">
    <name type="scientific">Rhodoferax ferrireducens</name>
    <dbReference type="NCBI Taxonomy" id="192843"/>
    <lineage>
        <taxon>Bacteria</taxon>
        <taxon>Pseudomonadati</taxon>
        <taxon>Pseudomonadota</taxon>
        <taxon>Betaproteobacteria</taxon>
        <taxon>Burkholderiales</taxon>
        <taxon>Comamonadaceae</taxon>
        <taxon>Rhodoferax</taxon>
    </lineage>
</organism>
<dbReference type="CDD" id="cd11378">
    <property type="entry name" value="DUF296"/>
    <property type="match status" value="1"/>
</dbReference>
<dbReference type="PROSITE" id="PS51742">
    <property type="entry name" value="PPC"/>
    <property type="match status" value="1"/>
</dbReference>
<dbReference type="Gene3D" id="3.30.1330.80">
    <property type="entry name" value="Hypothetical protein, similar to alpha- acetolactate decarboxylase, domain 2"/>
    <property type="match status" value="1"/>
</dbReference>
<proteinExistence type="predicted"/>
<dbReference type="PANTHER" id="PTHR34988">
    <property type="entry name" value="PROTEIN, PUTATIVE-RELATED"/>
    <property type="match status" value="1"/>
</dbReference>
<comment type="caution">
    <text evidence="2">The sequence shown here is derived from an EMBL/GenBank/DDBJ whole genome shotgun (WGS) entry which is preliminary data.</text>
</comment>
<dbReference type="Proteomes" id="UP000192505">
    <property type="component" value="Unassembled WGS sequence"/>
</dbReference>
<gene>
    <name evidence="2" type="ORF">BWK72_11555</name>
</gene>
<accession>A0A1W9KTV3</accession>
<dbReference type="AlphaFoldDB" id="A0A1W9KTV3"/>
<dbReference type="EMBL" id="MTEI01000006">
    <property type="protein sequence ID" value="OQW87918.1"/>
    <property type="molecule type" value="Genomic_DNA"/>
</dbReference>
<feature type="domain" description="PPC" evidence="1">
    <location>
        <begin position="1"/>
        <end position="136"/>
    </location>
</feature>
<dbReference type="SUPFAM" id="SSF117856">
    <property type="entry name" value="AF0104/ALDC/Ptd012-like"/>
    <property type="match status" value="1"/>
</dbReference>
<dbReference type="PANTHER" id="PTHR34988:SF1">
    <property type="entry name" value="DNA-BINDING PROTEIN"/>
    <property type="match status" value="1"/>
</dbReference>
<dbReference type="Pfam" id="PF03479">
    <property type="entry name" value="PCC"/>
    <property type="match status" value="1"/>
</dbReference>
<dbReference type="InterPro" id="IPR005175">
    <property type="entry name" value="PPC_dom"/>
</dbReference>
<reference evidence="2 3" key="1">
    <citation type="submission" date="2017-01" db="EMBL/GenBank/DDBJ databases">
        <title>Novel large sulfur bacteria in the metagenomes of groundwater-fed chemosynthetic microbial mats in the Lake Huron basin.</title>
        <authorList>
            <person name="Sharrar A.M."/>
            <person name="Flood B.E."/>
            <person name="Bailey J.V."/>
            <person name="Jones D.S."/>
            <person name="Biddanda B."/>
            <person name="Ruberg S.A."/>
            <person name="Marcus D.N."/>
            <person name="Dick G.J."/>
        </authorList>
    </citation>
    <scope>NUCLEOTIDE SEQUENCE [LARGE SCALE GENOMIC DNA]</scope>
    <source>
        <strain evidence="2">A7</strain>
    </source>
</reference>